<dbReference type="Pfam" id="PF03960">
    <property type="entry name" value="ArsC"/>
    <property type="match status" value="1"/>
</dbReference>
<dbReference type="InterPro" id="IPR036249">
    <property type="entry name" value="Thioredoxin-like_sf"/>
</dbReference>
<dbReference type="STRING" id="337097.BHF71_09175"/>
<dbReference type="OrthoDB" id="9794155at2"/>
<protein>
    <recommendedName>
        <fullName evidence="4">Transcriptional regulator</fullName>
    </recommendedName>
</protein>
<dbReference type="RefSeq" id="WP_069656836.1">
    <property type="nucleotide sequence ID" value="NZ_MIJF01000025.1"/>
</dbReference>
<proteinExistence type="inferred from homology"/>
<reference evidence="2 3" key="1">
    <citation type="submission" date="2016-09" db="EMBL/GenBank/DDBJ databases">
        <title>Draft genome sequence for the type strain of Vulcanibacillus modesticaldus BR, a strictly anaerobic, moderately thermophilic, and nitrate-reducing bacterium from deep sea-hydrothermal vents of the Mid-Atlantic Ridge.</title>
        <authorList>
            <person name="Abin C.A."/>
            <person name="Hollibaugh J.T."/>
        </authorList>
    </citation>
    <scope>NUCLEOTIDE SEQUENCE [LARGE SCALE GENOMIC DNA]</scope>
    <source>
        <strain evidence="2 3">BR</strain>
    </source>
</reference>
<comment type="similarity">
    <text evidence="1">Belongs to the ArsC family.</text>
</comment>
<keyword evidence="3" id="KW-1185">Reference proteome</keyword>
<sequence length="119" mass="13876">MDNKIVFFTYPSCTSCRKTKAWLSEKGIKYEERHLYKNPPTVDELMEIIKKSSNGLEEILSTRSRMYKNLEVDIENLKVSELLEMLSKEPRLLKRPILTDGNNIVIGYNKPALEQYFAS</sequence>
<dbReference type="PANTHER" id="PTHR30041:SF7">
    <property type="entry name" value="GLOBAL TRANSCRIPTIONAL REGULATOR SPX"/>
    <property type="match status" value="1"/>
</dbReference>
<dbReference type="CDD" id="cd03032">
    <property type="entry name" value="ArsC_Spx"/>
    <property type="match status" value="1"/>
</dbReference>
<dbReference type="SUPFAM" id="SSF52833">
    <property type="entry name" value="Thioredoxin-like"/>
    <property type="match status" value="1"/>
</dbReference>
<dbReference type="PROSITE" id="PS51354">
    <property type="entry name" value="GLUTAREDOXIN_2"/>
    <property type="match status" value="1"/>
</dbReference>
<dbReference type="AlphaFoldDB" id="A0A1D2YUA4"/>
<dbReference type="InterPro" id="IPR006660">
    <property type="entry name" value="Arsenate_reductase-like"/>
</dbReference>
<dbReference type="NCBIfam" id="NF002459">
    <property type="entry name" value="PRK01655.1"/>
    <property type="match status" value="1"/>
</dbReference>
<evidence type="ECO:0000313" key="3">
    <source>
        <dbReference type="Proteomes" id="UP000243739"/>
    </source>
</evidence>
<comment type="caution">
    <text evidence="2">The sequence shown here is derived from an EMBL/GenBank/DDBJ whole genome shotgun (WGS) entry which is preliminary data.</text>
</comment>
<dbReference type="NCBIfam" id="TIGR01617">
    <property type="entry name" value="arsC_related"/>
    <property type="match status" value="1"/>
</dbReference>
<dbReference type="EMBL" id="MIJF01000025">
    <property type="protein sequence ID" value="OEF99284.1"/>
    <property type="molecule type" value="Genomic_DNA"/>
</dbReference>
<name>A0A1D2YUA4_9BACI</name>
<evidence type="ECO:0000313" key="2">
    <source>
        <dbReference type="EMBL" id="OEF99284.1"/>
    </source>
</evidence>
<organism evidence="2 3">
    <name type="scientific">Vulcanibacillus modesticaldus</name>
    <dbReference type="NCBI Taxonomy" id="337097"/>
    <lineage>
        <taxon>Bacteria</taxon>
        <taxon>Bacillati</taxon>
        <taxon>Bacillota</taxon>
        <taxon>Bacilli</taxon>
        <taxon>Bacillales</taxon>
        <taxon>Bacillaceae</taxon>
        <taxon>Vulcanibacillus</taxon>
    </lineage>
</organism>
<accession>A0A1D2YUA4</accession>
<dbReference type="PANTHER" id="PTHR30041">
    <property type="entry name" value="ARSENATE REDUCTASE"/>
    <property type="match status" value="1"/>
</dbReference>
<dbReference type="InterPro" id="IPR006504">
    <property type="entry name" value="Tscrpt_reg_Spx/MgsR"/>
</dbReference>
<gene>
    <name evidence="2" type="ORF">BHF71_09175</name>
</gene>
<dbReference type="Gene3D" id="3.40.30.10">
    <property type="entry name" value="Glutaredoxin"/>
    <property type="match status" value="1"/>
</dbReference>
<dbReference type="Proteomes" id="UP000243739">
    <property type="component" value="Unassembled WGS sequence"/>
</dbReference>
<evidence type="ECO:0008006" key="4">
    <source>
        <dbReference type="Google" id="ProtNLM"/>
    </source>
</evidence>
<dbReference type="PROSITE" id="PS51353">
    <property type="entry name" value="ARSC"/>
    <property type="match status" value="1"/>
</dbReference>
<evidence type="ECO:0000256" key="1">
    <source>
        <dbReference type="PROSITE-ProRule" id="PRU01282"/>
    </source>
</evidence>